<proteinExistence type="predicted"/>
<evidence type="ECO:0000313" key="2">
    <source>
        <dbReference type="Proteomes" id="UP000202176"/>
    </source>
</evidence>
<dbReference type="GeneID" id="18266122"/>
<sequence>MFSVQLAQPSAPFGQSLCWKLNSKTSQCSSQPNLCSAEKWQRQAEADLGVSAEYFFLRKGARQRYIEIATRWYCVPGSDLYADRGFCQLVAARDRDNCSLEFLATFDDIDWSNSLIGGALSGNFDFFSGLLARRYLLTSEVGVSSLYTTLGPVFETRLRRASALGGNWQIFSFVNPELNSFTEYSAAIFGGSMEILLSLPLTNSPDTTLLFNSAFLSGNEQVVSHLMNLFPSVELSQFAEAAASSPNPNLLQLTGSSNQTLLIGAAFKGDEISFGRLVSSFSGQTPILTSALKACCQSVSPLRFGIALKCLNEGAKVDQAILKLAVWTGDIDLLHLIQSFSSLPLPYHLVKDAIETGNLQMVKQFHPIEDSTLQQHALSLGFSQISYLFARK</sequence>
<dbReference type="OrthoDB" id="31627at10239"/>
<protein>
    <submittedName>
        <fullName evidence="1">Uncharacterized protein</fullName>
    </submittedName>
</protein>
<dbReference type="KEGG" id="vg:18266122"/>
<accession>W5S4M7</accession>
<dbReference type="EMBL" id="KF740664">
    <property type="protein sequence ID" value="AHH01661.1"/>
    <property type="molecule type" value="Genomic_DNA"/>
</dbReference>
<dbReference type="RefSeq" id="YP_009000996.1">
    <property type="nucleotide sequence ID" value="NC_023423.1"/>
</dbReference>
<dbReference type="Proteomes" id="UP000202176">
    <property type="component" value="Segment"/>
</dbReference>
<name>W5S4M7_9VIRU</name>
<keyword evidence="2" id="KW-1185">Reference proteome</keyword>
<evidence type="ECO:0000313" key="1">
    <source>
        <dbReference type="EMBL" id="AHH01661.1"/>
    </source>
</evidence>
<reference evidence="1 2" key="1">
    <citation type="journal article" date="2014" name="Proc. Natl. Acad. Sci. U.S.A.">
        <title>Thirty-thousand-year-old distant relative of giant icosahedral DNA viruses with a pandoravirus morphology.</title>
        <authorList>
            <person name="Legendre M."/>
            <person name="Bartoli J."/>
            <person name="Shmakova L."/>
            <person name="Jeudy S."/>
            <person name="Labadie K."/>
            <person name="Adrait A."/>
            <person name="Lescot M."/>
            <person name="Poirot O."/>
            <person name="Bertaux L."/>
            <person name="Bruley C."/>
            <person name="Coute Y."/>
            <person name="Rivkina E."/>
            <person name="Abergel C."/>
            <person name="Claverie J.M."/>
        </authorList>
    </citation>
    <scope>NUCLEOTIDE SEQUENCE [LARGE SCALE GENOMIC DNA]</scope>
    <source>
        <strain evidence="1">P1084-T</strain>
    </source>
</reference>
<gene>
    <name evidence="1" type="ORF">pv_94</name>
</gene>
<organism evidence="1 2">
    <name type="scientific">Pithovirus sibericum</name>
    <dbReference type="NCBI Taxonomy" id="1450746"/>
    <lineage>
        <taxon>Viruses</taxon>
        <taxon>Pithoviruses</taxon>
        <taxon>Orthopithovirinae</taxon>
        <taxon>Alphapithovirus</taxon>
        <taxon>Alphapithovirus sibericum</taxon>
    </lineage>
</organism>